<organism evidence="1 2">
    <name type="scientific">Hafnia alvei</name>
    <dbReference type="NCBI Taxonomy" id="569"/>
    <lineage>
        <taxon>Bacteria</taxon>
        <taxon>Pseudomonadati</taxon>
        <taxon>Pseudomonadota</taxon>
        <taxon>Gammaproteobacteria</taxon>
        <taxon>Enterobacterales</taxon>
        <taxon>Hafniaceae</taxon>
        <taxon>Hafnia</taxon>
    </lineage>
</organism>
<protein>
    <submittedName>
        <fullName evidence="1">Uncharacterized protein</fullName>
    </submittedName>
</protein>
<dbReference type="EMBL" id="UGHP01000001">
    <property type="protein sequence ID" value="STQ82169.1"/>
    <property type="molecule type" value="Genomic_DNA"/>
</dbReference>
<sequence length="37" mass="3942">MRLDRLSQSIGIIFNDAIGGLFANMVNGVSAETESQS</sequence>
<evidence type="ECO:0000313" key="2">
    <source>
        <dbReference type="Proteomes" id="UP000254821"/>
    </source>
</evidence>
<gene>
    <name evidence="1" type="ORF">NCTC8105_04378</name>
</gene>
<evidence type="ECO:0000313" key="1">
    <source>
        <dbReference type="EMBL" id="STQ82169.1"/>
    </source>
</evidence>
<proteinExistence type="predicted"/>
<accession>A0A377PPU3</accession>
<name>A0A377PPU3_HAFAL</name>
<dbReference type="Proteomes" id="UP000254821">
    <property type="component" value="Unassembled WGS sequence"/>
</dbReference>
<dbReference type="AlphaFoldDB" id="A0A377PPU3"/>
<reference evidence="1 2" key="1">
    <citation type="submission" date="2018-06" db="EMBL/GenBank/DDBJ databases">
        <authorList>
            <consortium name="Pathogen Informatics"/>
            <person name="Doyle S."/>
        </authorList>
    </citation>
    <scope>NUCLEOTIDE SEQUENCE [LARGE SCALE GENOMIC DNA]</scope>
    <source>
        <strain evidence="1 2">NCTC8105</strain>
    </source>
</reference>